<dbReference type="InterPro" id="IPR027417">
    <property type="entry name" value="P-loop_NTPase"/>
</dbReference>
<dbReference type="GO" id="GO:0005886">
    <property type="term" value="C:plasma membrane"/>
    <property type="evidence" value="ECO:0007669"/>
    <property type="project" value="UniProtKB-SubCell"/>
</dbReference>
<evidence type="ECO:0000256" key="2">
    <source>
        <dbReference type="ARBA" id="ARBA00005417"/>
    </source>
</evidence>
<evidence type="ECO:0000256" key="4">
    <source>
        <dbReference type="ARBA" id="ARBA00022741"/>
    </source>
</evidence>
<evidence type="ECO:0000256" key="1">
    <source>
        <dbReference type="ARBA" id="ARBA00004202"/>
    </source>
</evidence>
<sequence length="165" mass="17859">MIHEPELIFLDEPTAALDPQSRRNLWDHIAALHAETGKTVCLTTHYLEEADALCERVLVIDGGRIVAEGNPAHLKSQVAGDAILLGTDRPEAAAEVLGTIPAVAELATEAHGLRLRIPEGRSVLPELLRALDHASIVPTSVEIRQPSLDDVFFQLTGRSLRDVGN</sequence>
<dbReference type="Pfam" id="PF13732">
    <property type="entry name" value="DrrA1-3_C"/>
    <property type="match status" value="1"/>
</dbReference>
<evidence type="ECO:0000256" key="3">
    <source>
        <dbReference type="ARBA" id="ARBA00022448"/>
    </source>
</evidence>
<accession>A0AAC9HMF0</accession>
<dbReference type="KEGG" id="ahm:TL08_03515"/>
<keyword evidence="3" id="KW-0813">Transport</keyword>
<dbReference type="Proteomes" id="UP000095210">
    <property type="component" value="Chromosome"/>
</dbReference>
<dbReference type="InterPro" id="IPR050763">
    <property type="entry name" value="ABC_transporter_ATP-binding"/>
</dbReference>
<evidence type="ECO:0000256" key="5">
    <source>
        <dbReference type="ARBA" id="ARBA00022840"/>
    </source>
</evidence>
<keyword evidence="9" id="KW-1185">Reference proteome</keyword>
<organism evidence="8 9">
    <name type="scientific">Actinoalloteichus hymeniacidonis</name>
    <dbReference type="NCBI Taxonomy" id="340345"/>
    <lineage>
        <taxon>Bacteria</taxon>
        <taxon>Bacillati</taxon>
        <taxon>Actinomycetota</taxon>
        <taxon>Actinomycetes</taxon>
        <taxon>Pseudonocardiales</taxon>
        <taxon>Pseudonocardiaceae</taxon>
        <taxon>Actinoalloteichus</taxon>
    </lineage>
</organism>
<dbReference type="PANTHER" id="PTHR42711:SF5">
    <property type="entry name" value="ABC TRANSPORTER ATP-BINDING PROTEIN NATA"/>
    <property type="match status" value="1"/>
</dbReference>
<protein>
    <submittedName>
        <fullName evidence="8">DUF4162 family protein</fullName>
    </submittedName>
</protein>
<keyword evidence="4" id="KW-0547">Nucleotide-binding</keyword>
<dbReference type="GO" id="GO:0046677">
    <property type="term" value="P:response to antibiotic"/>
    <property type="evidence" value="ECO:0007669"/>
    <property type="project" value="UniProtKB-KW"/>
</dbReference>
<keyword evidence="6" id="KW-0046">Antibiotic resistance</keyword>
<proteinExistence type="inferred from homology"/>
<evidence type="ECO:0000313" key="8">
    <source>
        <dbReference type="EMBL" id="AOS61535.1"/>
    </source>
</evidence>
<dbReference type="Gene3D" id="3.40.50.300">
    <property type="entry name" value="P-loop containing nucleotide triphosphate hydrolases"/>
    <property type="match status" value="1"/>
</dbReference>
<evidence type="ECO:0000313" key="9">
    <source>
        <dbReference type="Proteomes" id="UP000095210"/>
    </source>
</evidence>
<name>A0AAC9HMF0_9PSEU</name>
<keyword evidence="5" id="KW-0067">ATP-binding</keyword>
<feature type="domain" description="Daunorubicin resistance ATP-binding protein DrrA1/2-like C-terminal" evidence="7">
    <location>
        <begin position="69"/>
        <end position="155"/>
    </location>
</feature>
<gene>
    <name evidence="8" type="ORF">TL08_03515</name>
</gene>
<dbReference type="SUPFAM" id="SSF52540">
    <property type="entry name" value="P-loop containing nucleoside triphosphate hydrolases"/>
    <property type="match status" value="1"/>
</dbReference>
<comment type="subcellular location">
    <subcellularLocation>
        <location evidence="1">Cell membrane</location>
        <topology evidence="1">Peripheral membrane protein</topology>
    </subcellularLocation>
</comment>
<dbReference type="AlphaFoldDB" id="A0AAC9HMF0"/>
<dbReference type="EMBL" id="CP014859">
    <property type="protein sequence ID" value="AOS61535.1"/>
    <property type="molecule type" value="Genomic_DNA"/>
</dbReference>
<dbReference type="InterPro" id="IPR025302">
    <property type="entry name" value="DrrA1/2-like_C"/>
</dbReference>
<reference evidence="9" key="1">
    <citation type="submission" date="2016-03" db="EMBL/GenBank/DDBJ databases">
        <title>Complete genome sequence of the type strain Actinoalloteichus hymeniacidonis DSM 45092.</title>
        <authorList>
            <person name="Schaffert L."/>
            <person name="Albersmeier A."/>
            <person name="Winkler A."/>
            <person name="Kalinowski J."/>
            <person name="Zotchev S."/>
            <person name="Ruckert C."/>
        </authorList>
    </citation>
    <scope>NUCLEOTIDE SEQUENCE [LARGE SCALE GENOMIC DNA]</scope>
    <source>
        <strain evidence="9">HPA177(T) (DSM 45092(T))</strain>
    </source>
</reference>
<evidence type="ECO:0000259" key="7">
    <source>
        <dbReference type="Pfam" id="PF13732"/>
    </source>
</evidence>
<evidence type="ECO:0000256" key="6">
    <source>
        <dbReference type="ARBA" id="ARBA00023251"/>
    </source>
</evidence>
<dbReference type="GO" id="GO:0005524">
    <property type="term" value="F:ATP binding"/>
    <property type="evidence" value="ECO:0007669"/>
    <property type="project" value="UniProtKB-KW"/>
</dbReference>
<comment type="similarity">
    <text evidence="2">Belongs to the ABC transporter superfamily.</text>
</comment>
<dbReference type="PANTHER" id="PTHR42711">
    <property type="entry name" value="ABC TRANSPORTER ATP-BINDING PROTEIN"/>
    <property type="match status" value="1"/>
</dbReference>